<geneLocation type="plasmid" evidence="2">
    <name>pAH1</name>
</geneLocation>
<keyword evidence="1" id="KW-1133">Transmembrane helix</keyword>
<keyword evidence="1" id="KW-0812">Transmembrane</keyword>
<dbReference type="EMBL" id="EU881703">
    <property type="protein sequence ID" value="ACI15696.1"/>
    <property type="molecule type" value="Genomic_DNA"/>
</dbReference>
<feature type="transmembrane region" description="Helical" evidence="1">
    <location>
        <begin position="247"/>
        <end position="265"/>
    </location>
</feature>
<dbReference type="InterPro" id="IPR008972">
    <property type="entry name" value="Cupredoxin"/>
</dbReference>
<evidence type="ECO:0000313" key="2">
    <source>
        <dbReference type="EMBL" id="ACI15696.1"/>
    </source>
</evidence>
<protein>
    <submittedName>
        <fullName evidence="2">Uncharacterized protein</fullName>
    </submittedName>
</protein>
<sequence>MRKALTIFIIILLLPSLIGGVSNLVVLAANGGSSGNSLATFISTLQTLIPAALMLLAILANRYDQRYALVLFAAAMASAIFLAAAGKTQIGNYTPGNVTVVEFNITGPTNVYVGDSYTWNIQSGGVTPAWKIENVSNSVVVASGSGNTVSFTPQSPGKYVIIATYTSSNEYGFGSFVFNAQPQPGPLGWITGAIVSAFQSLLNALVGGLAFIGKSFLEILAFPINYLVYSPPVSCAVSTYFNEVYNASLGLAMLFIAASIAYNAIRGFYDDLVDLAGDVMYKLSVWGLFVAGGITIYSYAAEFLNYIISNTVSTALEAAGAELFAGLVGVGTLFTVLNFIPFGFASDTDELVSEIIMFYAIMLGIAIVRYAAIQALVALIPLMATLWIFEWTRGIAMALADVLAGLMIGGVVSAFTIAMLASSIQGALFLVLAPAAIGADLAISIGLMVLSIRPAEHLAGSLGKIKR</sequence>
<proteinExistence type="predicted"/>
<feature type="transmembrane region" description="Helical" evidence="1">
    <location>
        <begin position="427"/>
        <end position="452"/>
    </location>
</feature>
<evidence type="ECO:0000256" key="1">
    <source>
        <dbReference type="SAM" id="Phobius"/>
    </source>
</evidence>
<dbReference type="SUPFAM" id="SSF49503">
    <property type="entry name" value="Cupredoxins"/>
    <property type="match status" value="1"/>
</dbReference>
<feature type="transmembrane region" description="Helical" evidence="1">
    <location>
        <begin position="395"/>
        <end position="420"/>
    </location>
</feature>
<feature type="transmembrane region" description="Helical" evidence="1">
    <location>
        <begin position="356"/>
        <end position="389"/>
    </location>
</feature>
<dbReference type="RefSeq" id="WP_012548804.1">
    <property type="nucleotide sequence ID" value="NC_011299.1"/>
</dbReference>
<feature type="transmembrane region" description="Helical" evidence="1">
    <location>
        <begin position="323"/>
        <end position="344"/>
    </location>
</feature>
<feature type="transmembrane region" description="Helical" evidence="1">
    <location>
        <begin position="67"/>
        <end position="85"/>
    </location>
</feature>
<reference evidence="2" key="1">
    <citation type="journal article" date="2008" name="Mol. Microbiol.">
        <title>Novel archaeal plasmid pAH1 and its interactions with the lipothrixvirus AFV1.</title>
        <authorList>
            <person name="Basta T."/>
            <person name="Smyth J."/>
            <person name="Forterre P."/>
            <person name="Prangishvili D."/>
            <person name="Peng X."/>
        </authorList>
    </citation>
    <scope>NUCLEOTIDE SEQUENCE</scope>
    <source>
        <strain evidence="2">W1</strain>
        <plasmid evidence="2">pAH1</plasmid>
    </source>
</reference>
<name>B6D914_ACIHW</name>
<accession>B6D914</accession>
<dbReference type="AlphaFoldDB" id="B6D914"/>
<keyword evidence="1" id="KW-0472">Membrane</keyword>
<keyword evidence="2" id="KW-0614">Plasmid</keyword>
<feature type="transmembrane region" description="Helical" evidence="1">
    <location>
        <begin position="285"/>
        <end position="308"/>
    </location>
</feature>
<feature type="transmembrane region" description="Helical" evidence="1">
    <location>
        <begin position="38"/>
        <end position="60"/>
    </location>
</feature>
<feature type="transmembrane region" description="Helical" evidence="1">
    <location>
        <begin position="187"/>
        <end position="212"/>
    </location>
</feature>
<organism evidence="2">
    <name type="scientific">Acidianus hospitalis (strain W1)</name>
    <dbReference type="NCBI Taxonomy" id="933801"/>
    <lineage>
        <taxon>Archaea</taxon>
        <taxon>Thermoproteota</taxon>
        <taxon>Thermoprotei</taxon>
        <taxon>Sulfolobales</taxon>
        <taxon>Sulfolobaceae</taxon>
        <taxon>Acidianus</taxon>
    </lineage>
</organism>
<dbReference type="Gene3D" id="2.60.40.420">
    <property type="entry name" value="Cupredoxins - blue copper proteins"/>
    <property type="match status" value="1"/>
</dbReference>